<protein>
    <submittedName>
        <fullName evidence="2">Uncharacterized protein</fullName>
    </submittedName>
</protein>
<dbReference type="EMBL" id="HACA01000596">
    <property type="protein sequence ID" value="CDW17957.1"/>
    <property type="molecule type" value="Transcribed_RNA"/>
</dbReference>
<name>A0A0K2SX64_LEPSM</name>
<organism evidence="2">
    <name type="scientific">Lepeophtheirus salmonis</name>
    <name type="common">Salmon louse</name>
    <name type="synonym">Caligus salmonis</name>
    <dbReference type="NCBI Taxonomy" id="72036"/>
    <lineage>
        <taxon>Eukaryota</taxon>
        <taxon>Metazoa</taxon>
        <taxon>Ecdysozoa</taxon>
        <taxon>Arthropoda</taxon>
        <taxon>Crustacea</taxon>
        <taxon>Multicrustacea</taxon>
        <taxon>Hexanauplia</taxon>
        <taxon>Copepoda</taxon>
        <taxon>Siphonostomatoida</taxon>
        <taxon>Caligidae</taxon>
        <taxon>Lepeophtheirus</taxon>
    </lineage>
</organism>
<feature type="transmembrane region" description="Helical" evidence="1">
    <location>
        <begin position="20"/>
        <end position="41"/>
    </location>
</feature>
<dbReference type="AlphaFoldDB" id="A0A0K2SX64"/>
<reference evidence="2" key="1">
    <citation type="submission" date="2014-05" db="EMBL/GenBank/DDBJ databases">
        <authorList>
            <person name="Chronopoulou M."/>
        </authorList>
    </citation>
    <scope>NUCLEOTIDE SEQUENCE</scope>
    <source>
        <tissue evidence="2">Whole organism</tissue>
    </source>
</reference>
<feature type="transmembrane region" description="Helical" evidence="1">
    <location>
        <begin position="92"/>
        <end position="112"/>
    </location>
</feature>
<evidence type="ECO:0000313" key="2">
    <source>
        <dbReference type="EMBL" id="CDW17957.1"/>
    </source>
</evidence>
<accession>A0A0K2SX64</accession>
<keyword evidence="1" id="KW-1133">Transmembrane helix</keyword>
<keyword evidence="1" id="KW-0472">Membrane</keyword>
<sequence length="118" mass="13484">MAILRHVFIHRRTSFLKELLLISLCIYAKLLLIPPIICIFAPLDPSTIVVHLVPLLDPRSLWEICILKLLSSIKTIGIFAHHWHSKKISTSYFLLFLFFKIFALSSSVIVISRSTPST</sequence>
<keyword evidence="1" id="KW-0812">Transmembrane</keyword>
<dbReference type="EMBL" id="HACA01000595">
    <property type="protein sequence ID" value="CDW17956.1"/>
    <property type="molecule type" value="Transcribed_RNA"/>
</dbReference>
<proteinExistence type="predicted"/>
<evidence type="ECO:0000256" key="1">
    <source>
        <dbReference type="SAM" id="Phobius"/>
    </source>
</evidence>